<evidence type="ECO:0000313" key="3">
    <source>
        <dbReference type="Proteomes" id="UP000764045"/>
    </source>
</evidence>
<keyword evidence="3" id="KW-1185">Reference proteome</keyword>
<organism evidence="2 3">
    <name type="scientific">Marseilla massiliensis</name>
    <dbReference type="NCBI Taxonomy" id="1841864"/>
    <lineage>
        <taxon>Bacteria</taxon>
        <taxon>Pseudomonadati</taxon>
        <taxon>Bacteroidota</taxon>
        <taxon>Bacteroidia</taxon>
        <taxon>Bacteroidales</taxon>
        <taxon>Prevotellaceae</taxon>
        <taxon>Marseilla</taxon>
    </lineage>
</organism>
<dbReference type="EMBL" id="JACJJL010000011">
    <property type="protein sequence ID" value="MBM6661727.1"/>
    <property type="molecule type" value="Genomic_DNA"/>
</dbReference>
<accession>A0A938WML1</accession>
<keyword evidence="1" id="KW-0812">Transmembrane</keyword>
<dbReference type="InterPro" id="IPR029087">
    <property type="entry name" value="Imm17"/>
</dbReference>
<dbReference type="Pfam" id="PF15562">
    <property type="entry name" value="Imm17"/>
    <property type="match status" value="1"/>
</dbReference>
<dbReference type="RefSeq" id="WP_205109453.1">
    <property type="nucleotide sequence ID" value="NZ_JACJJL010000011.1"/>
</dbReference>
<evidence type="ECO:0000313" key="2">
    <source>
        <dbReference type="EMBL" id="MBM6661727.1"/>
    </source>
</evidence>
<feature type="transmembrane region" description="Helical" evidence="1">
    <location>
        <begin position="27"/>
        <end position="44"/>
    </location>
</feature>
<protein>
    <submittedName>
        <fullName evidence="2">Uncharacterized protein</fullName>
    </submittedName>
</protein>
<dbReference type="Proteomes" id="UP000764045">
    <property type="component" value="Unassembled WGS sequence"/>
</dbReference>
<sequence>MTVTDIYEGINNSVGYYFEWAQAHPRHGLLVAAALLAFWLVGLLRRWEWACRWQYYYKLWMFDACRPETKRKIQIALVSLLLILILVWYFMWV</sequence>
<reference evidence="2 3" key="1">
    <citation type="journal article" date="2021" name="Sci. Rep.">
        <title>The distribution of antibiotic resistance genes in chicken gut microbiota commensals.</title>
        <authorList>
            <person name="Juricova H."/>
            <person name="Matiasovicova J."/>
            <person name="Kubasova T."/>
            <person name="Cejkova D."/>
            <person name="Rychlik I."/>
        </authorList>
    </citation>
    <scope>NUCLEOTIDE SEQUENCE [LARGE SCALE GENOMIC DNA]</scope>
    <source>
        <strain evidence="2 3">An819</strain>
    </source>
</reference>
<evidence type="ECO:0000256" key="1">
    <source>
        <dbReference type="SAM" id="Phobius"/>
    </source>
</evidence>
<name>A0A938WML1_9BACT</name>
<proteinExistence type="predicted"/>
<feature type="transmembrane region" description="Helical" evidence="1">
    <location>
        <begin position="75"/>
        <end position="92"/>
    </location>
</feature>
<gene>
    <name evidence="2" type="ORF">H6B30_08190</name>
</gene>
<dbReference type="AlphaFoldDB" id="A0A938WML1"/>
<keyword evidence="1" id="KW-0472">Membrane</keyword>
<comment type="caution">
    <text evidence="2">The sequence shown here is derived from an EMBL/GenBank/DDBJ whole genome shotgun (WGS) entry which is preliminary data.</text>
</comment>
<keyword evidence="1" id="KW-1133">Transmembrane helix</keyword>